<feature type="chain" id="PRO_5012974056" description="Curli production assembly/transport component CsgF" evidence="4">
    <location>
        <begin position="20"/>
        <end position="136"/>
    </location>
</feature>
<evidence type="ECO:0000313" key="6">
    <source>
        <dbReference type="Proteomes" id="UP000184346"/>
    </source>
</evidence>
<protein>
    <recommendedName>
        <fullName evidence="2">Curli production assembly/transport component CsgF</fullName>
    </recommendedName>
</protein>
<feature type="signal peptide" evidence="4">
    <location>
        <begin position="1"/>
        <end position="19"/>
    </location>
</feature>
<evidence type="ECO:0000256" key="2">
    <source>
        <dbReference type="ARBA" id="ARBA00014031"/>
    </source>
</evidence>
<gene>
    <name evidence="5" type="ORF">SAMN02745148_00965</name>
</gene>
<name>A0A1M4VTN3_9GAMM</name>
<dbReference type="EMBL" id="FQUJ01000004">
    <property type="protein sequence ID" value="SHE72386.1"/>
    <property type="molecule type" value="Genomic_DNA"/>
</dbReference>
<evidence type="ECO:0000313" key="5">
    <source>
        <dbReference type="EMBL" id="SHE72386.1"/>
    </source>
</evidence>
<proteinExistence type="predicted"/>
<evidence type="ECO:0000256" key="4">
    <source>
        <dbReference type="SAM" id="SignalP"/>
    </source>
</evidence>
<dbReference type="RefSeq" id="WP_072820286.1">
    <property type="nucleotide sequence ID" value="NZ_FQUJ01000004.1"/>
</dbReference>
<sequence length="136" mass="14662">MTLRYLLLPLALIAAGAQAGELIYQPINPSFGGDPLVGNYLLNKAQAQDDNEDPDARDFGDFSPNQFRIEDQVYESLDDAIEAAKNGETGSFSTIDSPDLRFQVESLGSGGYRLIITDRVTGEVTSINVGAASNNF</sequence>
<keyword evidence="3 4" id="KW-0732">Signal</keyword>
<reference evidence="5 6" key="1">
    <citation type="submission" date="2016-11" db="EMBL/GenBank/DDBJ databases">
        <authorList>
            <person name="Jaros S."/>
            <person name="Januszkiewicz K."/>
            <person name="Wedrychowicz H."/>
        </authorList>
    </citation>
    <scope>NUCLEOTIDE SEQUENCE [LARGE SCALE GENOMIC DNA]</scope>
    <source>
        <strain evidence="5 6">DSM 19980</strain>
    </source>
</reference>
<dbReference type="Pfam" id="PF10614">
    <property type="entry name" value="CsgF"/>
    <property type="match status" value="1"/>
</dbReference>
<dbReference type="Proteomes" id="UP000184346">
    <property type="component" value="Unassembled WGS sequence"/>
</dbReference>
<accession>A0A1M4VTN3</accession>
<evidence type="ECO:0000256" key="3">
    <source>
        <dbReference type="ARBA" id="ARBA00022729"/>
    </source>
</evidence>
<dbReference type="STRING" id="1121942.SAMN02745148_00965"/>
<dbReference type="AlphaFoldDB" id="A0A1M4VTN3"/>
<organism evidence="5 6">
    <name type="scientific">Modicisalibacter ilicicola DSM 19980</name>
    <dbReference type="NCBI Taxonomy" id="1121942"/>
    <lineage>
        <taxon>Bacteria</taxon>
        <taxon>Pseudomonadati</taxon>
        <taxon>Pseudomonadota</taxon>
        <taxon>Gammaproteobacteria</taxon>
        <taxon>Oceanospirillales</taxon>
        <taxon>Halomonadaceae</taxon>
        <taxon>Modicisalibacter</taxon>
    </lineage>
</organism>
<dbReference type="OrthoDB" id="1443407at2"/>
<evidence type="ECO:0000256" key="1">
    <source>
        <dbReference type="ARBA" id="ARBA00003989"/>
    </source>
</evidence>
<dbReference type="InterPro" id="IPR018893">
    <property type="entry name" value="T8SS_CsgF"/>
</dbReference>
<comment type="function">
    <text evidence="1">May be involved in the biogenesis of curli organelles.</text>
</comment>
<keyword evidence="6" id="KW-1185">Reference proteome</keyword>